<keyword evidence="2" id="KW-1185">Reference proteome</keyword>
<accession>A0A3A8I9Y4</accession>
<evidence type="ECO:0000313" key="2">
    <source>
        <dbReference type="Proteomes" id="UP000268094"/>
    </source>
</evidence>
<proteinExistence type="predicted"/>
<organism evidence="1 2">
    <name type="scientific">Corallococcus terminator</name>
    <dbReference type="NCBI Taxonomy" id="2316733"/>
    <lineage>
        <taxon>Bacteria</taxon>
        <taxon>Pseudomonadati</taxon>
        <taxon>Myxococcota</taxon>
        <taxon>Myxococcia</taxon>
        <taxon>Myxococcales</taxon>
        <taxon>Cystobacterineae</taxon>
        <taxon>Myxococcaceae</taxon>
        <taxon>Corallococcus</taxon>
    </lineage>
</organism>
<gene>
    <name evidence="1" type="ORF">D7V88_27655</name>
</gene>
<reference evidence="2" key="1">
    <citation type="submission" date="2018-09" db="EMBL/GenBank/DDBJ databases">
        <authorList>
            <person name="Livingstone P.G."/>
            <person name="Whitworth D.E."/>
        </authorList>
    </citation>
    <scope>NUCLEOTIDE SEQUENCE [LARGE SCALE GENOMIC DNA]</scope>
    <source>
        <strain evidence="2">CA054A</strain>
    </source>
</reference>
<dbReference type="AlphaFoldDB" id="A0A3A8I9Y4"/>
<comment type="caution">
    <text evidence="1">The sequence shown here is derived from an EMBL/GenBank/DDBJ whole genome shotgun (WGS) entry which is preliminary data.</text>
</comment>
<sequence length="70" mass="8493">MRLQRERLVGSKWTAVQPREREKHFVVLRWVGEGDDPPQELELEALLTLRLHRVPWRALADREHWLSGWR</sequence>
<name>A0A3A8I9Y4_9BACT</name>
<dbReference type="NCBIfam" id="TIGR02450">
    <property type="entry name" value="TIGR02450 family Trp-rich protein"/>
    <property type="match status" value="1"/>
</dbReference>
<dbReference type="Pfam" id="PF09493">
    <property type="entry name" value="DUF2389"/>
    <property type="match status" value="1"/>
</dbReference>
<dbReference type="OrthoDB" id="5592973at2"/>
<dbReference type="EMBL" id="RAVZ01000229">
    <property type="protein sequence ID" value="RKG80279.1"/>
    <property type="molecule type" value="Genomic_DNA"/>
</dbReference>
<evidence type="ECO:0000313" key="1">
    <source>
        <dbReference type="EMBL" id="RKG80279.1"/>
    </source>
</evidence>
<protein>
    <submittedName>
        <fullName evidence="1">TIGR02450 family Trp-rich protein</fullName>
    </submittedName>
</protein>
<dbReference type="Proteomes" id="UP000268094">
    <property type="component" value="Unassembled WGS sequence"/>
</dbReference>
<dbReference type="InterPro" id="IPR012663">
    <property type="entry name" value="CHP02450_Tryp"/>
</dbReference>